<protein>
    <recommendedName>
        <fullName evidence="1">Chalcone isomerase domain-containing protein</fullName>
    </recommendedName>
</protein>
<dbReference type="OrthoDB" id="270742at2"/>
<dbReference type="RefSeq" id="WP_159270213.1">
    <property type="nucleotide sequence ID" value="NZ_CACSIK010000004.1"/>
</dbReference>
<name>A0A5S9Q857_9GAMM</name>
<dbReference type="EMBL" id="CACSIK010000004">
    <property type="protein sequence ID" value="CAA0113556.1"/>
    <property type="molecule type" value="Genomic_DNA"/>
</dbReference>
<reference evidence="4 5" key="1">
    <citation type="submission" date="2019-11" db="EMBL/GenBank/DDBJ databases">
        <authorList>
            <person name="Holert J."/>
        </authorList>
    </citation>
    <scope>NUCLEOTIDE SEQUENCE [LARGE SCALE GENOMIC DNA]</scope>
    <source>
        <strain evidence="2">BC3_2A</strain>
        <strain evidence="3">SB11_1A</strain>
    </source>
</reference>
<sequence length="190" mass="21925">MMLDILYYLRKMFYVGLLLIASLHATVLVAEESWQTVSKESFSLLWKEITETRLQVDRQQARPVSGNILSPDYAKQIIIEYKVGVSAERFQSLTMKALTEAFTETELRTAMDDIVLFCTWYQDISKGDQYRLSWRPNTGLTLYLNEDPLGVIRDSESAMLILSVWLGRAAVSESQRDTMLAAWQKSFNYK</sequence>
<dbReference type="Proteomes" id="UP000439591">
    <property type="component" value="Unassembled WGS sequence"/>
</dbReference>
<dbReference type="Pfam" id="PF16036">
    <property type="entry name" value="Chalcone_3"/>
    <property type="match status" value="1"/>
</dbReference>
<dbReference type="InterPro" id="IPR016087">
    <property type="entry name" value="Chalcone_isomerase"/>
</dbReference>
<evidence type="ECO:0000313" key="4">
    <source>
        <dbReference type="Proteomes" id="UP000435877"/>
    </source>
</evidence>
<evidence type="ECO:0000313" key="2">
    <source>
        <dbReference type="EMBL" id="CAA0103372.1"/>
    </source>
</evidence>
<feature type="domain" description="Chalcone isomerase" evidence="1">
    <location>
        <begin position="67"/>
        <end position="180"/>
    </location>
</feature>
<keyword evidence="4" id="KW-1185">Reference proteome</keyword>
<organism evidence="3 4">
    <name type="scientific">Zhongshania aliphaticivorans</name>
    <dbReference type="NCBI Taxonomy" id="1470434"/>
    <lineage>
        <taxon>Bacteria</taxon>
        <taxon>Pseudomonadati</taxon>
        <taxon>Pseudomonadota</taxon>
        <taxon>Gammaproteobacteria</taxon>
        <taxon>Cellvibrionales</taxon>
        <taxon>Spongiibacteraceae</taxon>
        <taxon>Zhongshania</taxon>
    </lineage>
</organism>
<evidence type="ECO:0000313" key="3">
    <source>
        <dbReference type="EMBL" id="CAA0113556.1"/>
    </source>
</evidence>
<dbReference type="AlphaFoldDB" id="A0A5S9Q857"/>
<gene>
    <name evidence="3" type="ORF">IHBHHGIJ_03437</name>
    <name evidence="2" type="ORF">KFEGEMFD_02004</name>
</gene>
<proteinExistence type="predicted"/>
<dbReference type="EMBL" id="CACSIM010000003">
    <property type="protein sequence ID" value="CAA0103372.1"/>
    <property type="molecule type" value="Genomic_DNA"/>
</dbReference>
<evidence type="ECO:0000259" key="1">
    <source>
        <dbReference type="Pfam" id="PF16036"/>
    </source>
</evidence>
<dbReference type="Proteomes" id="UP000435877">
    <property type="component" value="Unassembled WGS sequence"/>
</dbReference>
<accession>A0A5S9Q857</accession>
<evidence type="ECO:0000313" key="5">
    <source>
        <dbReference type="Proteomes" id="UP000439591"/>
    </source>
</evidence>